<dbReference type="EMBL" id="JARBJD010000151">
    <property type="protein sequence ID" value="KAK2949688.1"/>
    <property type="molecule type" value="Genomic_DNA"/>
</dbReference>
<sequence length="548" mass="63127">MNLRIKSKPKRKHGQTILQNDEKWFSVPGEKNLEFVQVTDNVDISPNYVHVKVRDKTSKERHDGSRIFRLCTMNHPRLGKCRYFARNSNWNPTHHHVFPDMIQNRLQPRTKNEDSTTFSKFEKILYNFVTKYKISYAVIGSPEFRTLYRTIWEAGKGGNLNEMDNDVQVLDRKRISVRIEERGKQLSKQGLFGRAHQQGSVVIDAGTVGGIQFVVGALITPHLSSIPHLIHYSTSFLEHDTSFYDTFANECQAKMTRAKIKISAFVADNAESLQGGLRMDTLKVLTGPEEESQHRDGELPNTVPLTFRCTNHLLNLAWGDTKDAIPYISQLLNIMHRCTASFPTATAMSIGSKPHLVSPTRWIDEIHPIRWYSNHFKSFPSLSEEERVFFQELMYLERVLTPLDSLRAQLSKRTTKLGDLFKLSCSTIQMIRNEEQTLPAKWRPICETVVDCIFTRLFCNDSSLILFLAAVMTKEGHQSFIRNEPILFVVPLQKEVQIETIDSEDSDVGVVVINSDDEEDEERLSAERRIQRAERAKRRKELNEMEID</sequence>
<evidence type="ECO:0000256" key="1">
    <source>
        <dbReference type="SAM" id="Coils"/>
    </source>
</evidence>
<accession>A0ABQ9XAY6</accession>
<evidence type="ECO:0000313" key="2">
    <source>
        <dbReference type="EMBL" id="KAK2949688.1"/>
    </source>
</evidence>
<dbReference type="Proteomes" id="UP001281761">
    <property type="component" value="Unassembled WGS sequence"/>
</dbReference>
<proteinExistence type="predicted"/>
<dbReference type="SUPFAM" id="SSF53098">
    <property type="entry name" value="Ribonuclease H-like"/>
    <property type="match status" value="1"/>
</dbReference>
<keyword evidence="3" id="KW-1185">Reference proteome</keyword>
<gene>
    <name evidence="2" type="ORF">BLNAU_15359</name>
</gene>
<protein>
    <submittedName>
        <fullName evidence="2">Uncharacterized protein</fullName>
    </submittedName>
</protein>
<feature type="coiled-coil region" evidence="1">
    <location>
        <begin position="516"/>
        <end position="543"/>
    </location>
</feature>
<keyword evidence="1" id="KW-0175">Coiled coil</keyword>
<dbReference type="InterPro" id="IPR012337">
    <property type="entry name" value="RNaseH-like_sf"/>
</dbReference>
<reference evidence="2 3" key="1">
    <citation type="journal article" date="2022" name="bioRxiv">
        <title>Genomics of Preaxostyla Flagellates Illuminates Evolutionary Transitions and the Path Towards Mitochondrial Loss.</title>
        <authorList>
            <person name="Novak L.V.F."/>
            <person name="Treitli S.C."/>
            <person name="Pyrih J."/>
            <person name="Halakuc P."/>
            <person name="Pipaliya S.V."/>
            <person name="Vacek V."/>
            <person name="Brzon O."/>
            <person name="Soukal P."/>
            <person name="Eme L."/>
            <person name="Dacks J.B."/>
            <person name="Karnkowska A."/>
            <person name="Elias M."/>
            <person name="Hampl V."/>
        </authorList>
    </citation>
    <scope>NUCLEOTIDE SEQUENCE [LARGE SCALE GENOMIC DNA]</scope>
    <source>
        <strain evidence="2">NAU3</strain>
        <tissue evidence="2">Gut</tissue>
    </source>
</reference>
<comment type="caution">
    <text evidence="2">The sequence shown here is derived from an EMBL/GenBank/DDBJ whole genome shotgun (WGS) entry which is preliminary data.</text>
</comment>
<evidence type="ECO:0000313" key="3">
    <source>
        <dbReference type="Proteomes" id="UP001281761"/>
    </source>
</evidence>
<name>A0ABQ9XAY6_9EUKA</name>
<organism evidence="2 3">
    <name type="scientific">Blattamonas nauphoetae</name>
    <dbReference type="NCBI Taxonomy" id="2049346"/>
    <lineage>
        <taxon>Eukaryota</taxon>
        <taxon>Metamonada</taxon>
        <taxon>Preaxostyla</taxon>
        <taxon>Oxymonadida</taxon>
        <taxon>Blattamonas</taxon>
    </lineage>
</organism>